<feature type="transmembrane region" description="Helical" evidence="9">
    <location>
        <begin position="318"/>
        <end position="343"/>
    </location>
</feature>
<organism evidence="10 11">
    <name type="scientific">Dichotomopilus funicola</name>
    <dbReference type="NCBI Taxonomy" id="1934379"/>
    <lineage>
        <taxon>Eukaryota</taxon>
        <taxon>Fungi</taxon>
        <taxon>Dikarya</taxon>
        <taxon>Ascomycota</taxon>
        <taxon>Pezizomycotina</taxon>
        <taxon>Sordariomycetes</taxon>
        <taxon>Sordariomycetidae</taxon>
        <taxon>Sordariales</taxon>
        <taxon>Chaetomiaceae</taxon>
        <taxon>Dichotomopilus</taxon>
    </lineage>
</organism>
<evidence type="ECO:0000256" key="7">
    <source>
        <dbReference type="ARBA" id="ARBA00023136"/>
    </source>
</evidence>
<dbReference type="AlphaFoldDB" id="A0AAN6V004"/>
<reference evidence="10" key="2">
    <citation type="submission" date="2023-05" db="EMBL/GenBank/DDBJ databases">
        <authorList>
            <consortium name="Lawrence Berkeley National Laboratory"/>
            <person name="Steindorff A."/>
            <person name="Hensen N."/>
            <person name="Bonometti L."/>
            <person name="Westerberg I."/>
            <person name="Brannstrom I.O."/>
            <person name="Guillou S."/>
            <person name="Cros-Aarteil S."/>
            <person name="Calhoun S."/>
            <person name="Haridas S."/>
            <person name="Kuo A."/>
            <person name="Mondo S."/>
            <person name="Pangilinan J."/>
            <person name="Riley R."/>
            <person name="Labutti K."/>
            <person name="Andreopoulos B."/>
            <person name="Lipzen A."/>
            <person name="Chen C."/>
            <person name="Yanf M."/>
            <person name="Daum C."/>
            <person name="Ng V."/>
            <person name="Clum A."/>
            <person name="Ohm R."/>
            <person name="Martin F."/>
            <person name="Silar P."/>
            <person name="Natvig D."/>
            <person name="Lalanne C."/>
            <person name="Gautier V."/>
            <person name="Ament-Velasquez S.L."/>
            <person name="Kruys A."/>
            <person name="Hutchinson M.I."/>
            <person name="Powell A.J."/>
            <person name="Barry K."/>
            <person name="Miller A.N."/>
            <person name="Grigoriev I.V."/>
            <person name="Debuchy R."/>
            <person name="Gladieux P."/>
            <person name="Thoren M.H."/>
            <person name="Johannesson H."/>
        </authorList>
    </citation>
    <scope>NUCLEOTIDE SEQUENCE</scope>
    <source>
        <strain evidence="10">CBS 141.50</strain>
    </source>
</reference>
<evidence type="ECO:0000256" key="4">
    <source>
        <dbReference type="ARBA" id="ARBA00022519"/>
    </source>
</evidence>
<keyword evidence="4" id="KW-0997">Cell inner membrane</keyword>
<evidence type="ECO:0008006" key="12">
    <source>
        <dbReference type="Google" id="ProtNLM"/>
    </source>
</evidence>
<feature type="transmembrane region" description="Helical" evidence="9">
    <location>
        <begin position="285"/>
        <end position="306"/>
    </location>
</feature>
<evidence type="ECO:0000256" key="2">
    <source>
        <dbReference type="ARBA" id="ARBA00022448"/>
    </source>
</evidence>
<sequence>MNDILSGAAMGAALTVAGVYAPDVILTQFNFTDFTMLQTFLTAAAGSSLIVTASQTLGLTSLPPRRPASLGFLSKYDGNIFGGALLGAGMAVSGACPGTVLAQLGVGVTSGRWALAGGLLAGVAWSWISSWSSSSSSGCSQEGNRDQKAADEKAGDGDGLGKGGDKSRPAETVHEAFGVNRAVALVGLEAVLILVIATVAKLTTSGASVARGITPYAGGLAIAASQLVSILLRRSLIGTSTAFEELGGWVWGAKKYTNVLFSAGVVSGAWAISQAVPALRPVTEASISPVRSLLGGFMIVFGARVAGGCTSGHGISGLSLLSISSFLTAAAIFGAGGITGLLLE</sequence>
<evidence type="ECO:0000256" key="1">
    <source>
        <dbReference type="ARBA" id="ARBA00004429"/>
    </source>
</evidence>
<keyword evidence="11" id="KW-1185">Reference proteome</keyword>
<dbReference type="EMBL" id="MU853598">
    <property type="protein sequence ID" value="KAK4142368.1"/>
    <property type="molecule type" value="Genomic_DNA"/>
</dbReference>
<dbReference type="GeneID" id="87820814"/>
<evidence type="ECO:0000256" key="5">
    <source>
        <dbReference type="ARBA" id="ARBA00022692"/>
    </source>
</evidence>
<reference evidence="10" key="1">
    <citation type="journal article" date="2023" name="Mol. Phylogenet. Evol.">
        <title>Genome-scale phylogeny and comparative genomics of the fungal order Sordariales.</title>
        <authorList>
            <person name="Hensen N."/>
            <person name="Bonometti L."/>
            <person name="Westerberg I."/>
            <person name="Brannstrom I.O."/>
            <person name="Guillou S."/>
            <person name="Cros-Aarteil S."/>
            <person name="Calhoun S."/>
            <person name="Haridas S."/>
            <person name="Kuo A."/>
            <person name="Mondo S."/>
            <person name="Pangilinan J."/>
            <person name="Riley R."/>
            <person name="LaButti K."/>
            <person name="Andreopoulos B."/>
            <person name="Lipzen A."/>
            <person name="Chen C."/>
            <person name="Yan M."/>
            <person name="Daum C."/>
            <person name="Ng V."/>
            <person name="Clum A."/>
            <person name="Steindorff A."/>
            <person name="Ohm R.A."/>
            <person name="Martin F."/>
            <person name="Silar P."/>
            <person name="Natvig D.O."/>
            <person name="Lalanne C."/>
            <person name="Gautier V."/>
            <person name="Ament-Velasquez S.L."/>
            <person name="Kruys A."/>
            <person name="Hutchinson M.I."/>
            <person name="Powell A.J."/>
            <person name="Barry K."/>
            <person name="Miller A.N."/>
            <person name="Grigoriev I.V."/>
            <person name="Debuchy R."/>
            <person name="Gladieux P."/>
            <person name="Hiltunen Thoren M."/>
            <person name="Johannesson H."/>
        </authorList>
    </citation>
    <scope>NUCLEOTIDE SEQUENCE</scope>
    <source>
        <strain evidence="10">CBS 141.50</strain>
    </source>
</reference>
<dbReference type="Proteomes" id="UP001302676">
    <property type="component" value="Unassembled WGS sequence"/>
</dbReference>
<evidence type="ECO:0000256" key="3">
    <source>
        <dbReference type="ARBA" id="ARBA00022475"/>
    </source>
</evidence>
<comment type="caution">
    <text evidence="10">The sequence shown here is derived from an EMBL/GenBank/DDBJ whole genome shotgun (WGS) entry which is preliminary data.</text>
</comment>
<comment type="subcellular location">
    <subcellularLocation>
        <location evidence="1">Cell inner membrane</location>
        <topology evidence="1">Multi-pass membrane protein</topology>
    </subcellularLocation>
</comment>
<feature type="region of interest" description="Disordered" evidence="8">
    <location>
        <begin position="136"/>
        <end position="169"/>
    </location>
</feature>
<evidence type="ECO:0000313" key="11">
    <source>
        <dbReference type="Proteomes" id="UP001302676"/>
    </source>
</evidence>
<dbReference type="RefSeq" id="XP_062635739.1">
    <property type="nucleotide sequence ID" value="XM_062784201.1"/>
</dbReference>
<evidence type="ECO:0000256" key="9">
    <source>
        <dbReference type="SAM" id="Phobius"/>
    </source>
</evidence>
<feature type="transmembrane region" description="Helical" evidence="9">
    <location>
        <begin position="259"/>
        <end position="279"/>
    </location>
</feature>
<feature type="transmembrane region" description="Helical" evidence="9">
    <location>
        <begin position="110"/>
        <end position="128"/>
    </location>
</feature>
<evidence type="ECO:0000256" key="8">
    <source>
        <dbReference type="SAM" id="MobiDB-lite"/>
    </source>
</evidence>
<feature type="transmembrane region" description="Helical" evidence="9">
    <location>
        <begin position="80"/>
        <end position="104"/>
    </location>
</feature>
<feature type="transmembrane region" description="Helical" evidence="9">
    <location>
        <begin position="182"/>
        <end position="201"/>
    </location>
</feature>
<evidence type="ECO:0000313" key="10">
    <source>
        <dbReference type="EMBL" id="KAK4142368.1"/>
    </source>
</evidence>
<feature type="compositionally biased region" description="Basic and acidic residues" evidence="8">
    <location>
        <begin position="143"/>
        <end position="156"/>
    </location>
</feature>
<evidence type="ECO:0000256" key="6">
    <source>
        <dbReference type="ARBA" id="ARBA00022989"/>
    </source>
</evidence>
<keyword evidence="5 9" id="KW-0812">Transmembrane</keyword>
<gene>
    <name evidence="10" type="ORF">C8A04DRAFT_38320</name>
</gene>
<feature type="transmembrane region" description="Helical" evidence="9">
    <location>
        <begin position="34"/>
        <end position="59"/>
    </location>
</feature>
<dbReference type="GO" id="GO:0005886">
    <property type="term" value="C:plasma membrane"/>
    <property type="evidence" value="ECO:0007669"/>
    <property type="project" value="UniProtKB-SubCell"/>
</dbReference>
<keyword evidence="6 9" id="KW-1133">Transmembrane helix</keyword>
<keyword evidence="7 9" id="KW-0472">Membrane</keyword>
<protein>
    <recommendedName>
        <fullName evidence="12">Sulphur transport domain-containing protein</fullName>
    </recommendedName>
</protein>
<dbReference type="PANTHER" id="PTHR30574:SF1">
    <property type="entry name" value="SULPHUR TRANSPORT DOMAIN-CONTAINING PROTEIN"/>
    <property type="match status" value="1"/>
</dbReference>
<keyword evidence="3" id="KW-1003">Cell membrane</keyword>
<feature type="transmembrane region" description="Helical" evidence="9">
    <location>
        <begin position="213"/>
        <end position="232"/>
    </location>
</feature>
<dbReference type="Pfam" id="PF04143">
    <property type="entry name" value="Sulf_transp"/>
    <property type="match status" value="2"/>
</dbReference>
<dbReference type="InterPro" id="IPR007272">
    <property type="entry name" value="Sulf_transp_TsuA/YedE"/>
</dbReference>
<dbReference type="PANTHER" id="PTHR30574">
    <property type="entry name" value="INNER MEMBRANE PROTEIN YEDE"/>
    <property type="match status" value="1"/>
</dbReference>
<proteinExistence type="predicted"/>
<accession>A0AAN6V004</accession>
<keyword evidence="2" id="KW-0813">Transport</keyword>
<name>A0AAN6V004_9PEZI</name>